<keyword evidence="3" id="KW-1185">Reference proteome</keyword>
<sequence length="110" mass="12721">MIEQTDAVLDKYLQYHHLKTHPLRKDKLIEVQRHIISNLTNSATQQEQFDSDKELVEATLSSEDEDQDEEVDFVLAEIGSSSSDDENDYDNSSRVDTFTRSGRRATRFLL</sequence>
<feature type="compositionally biased region" description="Acidic residues" evidence="1">
    <location>
        <begin position="62"/>
        <end position="72"/>
    </location>
</feature>
<proteinExistence type="predicted"/>
<dbReference type="EMBL" id="CALNXK010000102">
    <property type="protein sequence ID" value="CAH3155718.1"/>
    <property type="molecule type" value="Genomic_DNA"/>
</dbReference>
<accession>A0ABN8Q2L2</accession>
<evidence type="ECO:0000313" key="3">
    <source>
        <dbReference type="Proteomes" id="UP001159405"/>
    </source>
</evidence>
<reference evidence="2 3" key="1">
    <citation type="submission" date="2022-05" db="EMBL/GenBank/DDBJ databases">
        <authorList>
            <consortium name="Genoscope - CEA"/>
            <person name="William W."/>
        </authorList>
    </citation>
    <scope>NUCLEOTIDE SEQUENCE [LARGE SCALE GENOMIC DNA]</scope>
</reference>
<feature type="region of interest" description="Disordered" evidence="1">
    <location>
        <begin position="40"/>
        <end position="96"/>
    </location>
</feature>
<comment type="caution">
    <text evidence="2">The sequence shown here is derived from an EMBL/GenBank/DDBJ whole genome shotgun (WGS) entry which is preliminary data.</text>
</comment>
<organism evidence="2 3">
    <name type="scientific">Porites lobata</name>
    <dbReference type="NCBI Taxonomy" id="104759"/>
    <lineage>
        <taxon>Eukaryota</taxon>
        <taxon>Metazoa</taxon>
        <taxon>Cnidaria</taxon>
        <taxon>Anthozoa</taxon>
        <taxon>Hexacorallia</taxon>
        <taxon>Scleractinia</taxon>
        <taxon>Fungiina</taxon>
        <taxon>Poritidae</taxon>
        <taxon>Porites</taxon>
    </lineage>
</organism>
<gene>
    <name evidence="2" type="ORF">PLOB_00001332</name>
</gene>
<name>A0ABN8Q2L2_9CNID</name>
<evidence type="ECO:0000256" key="1">
    <source>
        <dbReference type="SAM" id="MobiDB-lite"/>
    </source>
</evidence>
<evidence type="ECO:0000313" key="2">
    <source>
        <dbReference type="EMBL" id="CAH3155718.1"/>
    </source>
</evidence>
<dbReference type="Proteomes" id="UP001159405">
    <property type="component" value="Unassembled WGS sequence"/>
</dbReference>
<protein>
    <submittedName>
        <fullName evidence="2">Uncharacterized protein</fullName>
    </submittedName>
</protein>